<dbReference type="GO" id="GO:0016787">
    <property type="term" value="F:hydrolase activity"/>
    <property type="evidence" value="ECO:0007669"/>
    <property type="project" value="InterPro"/>
</dbReference>
<gene>
    <name evidence="4" type="ORF">H924_03795</name>
</gene>
<keyword evidence="5" id="KW-1185">Reference proteome</keyword>
<feature type="domain" description="Helicase ATP-binding" evidence="2">
    <location>
        <begin position="856"/>
        <end position="1105"/>
    </location>
</feature>
<dbReference type="SUPFAM" id="SSF53335">
    <property type="entry name" value="S-adenosyl-L-methionine-dependent methyltransferases"/>
    <property type="match status" value="1"/>
</dbReference>
<dbReference type="PANTHER" id="PTHR41313:SF1">
    <property type="entry name" value="DNA METHYLASE ADENINE-SPECIFIC DOMAIN-CONTAINING PROTEIN"/>
    <property type="match status" value="1"/>
</dbReference>
<sequence>MLELLRTLEEDDRFATPAEQTRLAQYSSWGGCREIFDRTLSSWTAERDRLHGLVDDRTYSQLREAGLTAFYTAPDVTQAMWGALKEAGLNAGTVLEPGSGVGGFIASAPTTVRMVGVEVDPVAATISRHLYPAETIRNEGFEKTSVADGSFNAVIGNVPFADMRLNDPAHNSGQHSIHNHFIIKSLNLTQPGGYVALLTSSFTADAQRSDARKEMIDRADLISAVRLPSQAFKAVAGTEVISDLLVFRVREPERQSTQKSVDFLKTDVLEVGDKELRVNATLARSTGNILGTATVSTGRFGDPVLNVSGSASDLGERLAQVVSGDIAIAKSQGLGHTASSSVAAEEFTRSSSLETVLPGTYRYAFDEAGVPQFEQYDAGSRQWQTVAFRGFNDARKQEWKQLLELRDAVVDLRDAYTSGTADQTSQSQRVLSDRYDTYVEEYGLINRFEAPKPSPPTKKQQDETFRDLANEWRLAHGEPATADLPDEVEADFREQASAPRIVDPTPRPHLNRISRDPLFAQVRALESFDAESQTAEKSPIFLSNPARRSLEVSYCDNIQDAVSISLDRVNAIDLSLISSLMDEEPAWVETEIERAKLAYRDTAEPERFIRAQQYLSGQVFTKLEEAQLAAQTDSRFCPNVEALEAVLPERLDSIDVRPGASWIPQEVYKQYASERLGLHPARFTITHENDTWYVNVDKGSWGYGGEQDQRFGVIAAKNAYNGPFNFQATGKASAASNQGVACNRNDGVVVTAPQMFESILNLSSRTLNYSKAWNEEHPHGGSVHSEASAFAGRKAKEMREDFAQWALDDPQRRQLLVDRYNDIFNAHVATQWDGSHRTMPGLGESFKPYNYQLNAVERMVNSPSTLLSHVVGAGKTGTMLMGAAELKRLGRIHQPWLVVPNHIASQITNEAIQWYPNAKVLSASGINTAEGRREFVAQTTADDWDFVIVPQSVFERVPMSIETQLRYMEGQKSQLEESLWRAKEAAGGDEKASSVRDIIRNVKNLETKIEDILNRERDVGLEFEQTACDYLIVDEAHLYKNLMRSSRVRDLTCAGSSRASDLHMKLEYLRDTKDDNAPVVTFATGTPIANNLAEIWVMMHYLRPDLTTGNSLGSVNEFAATFTEQVEDVEMNPSGTELRKVTRTSAFLNTGDLATVSSLFIDSVTRDQIPAALPQLGDAGENTIIEFEVEQEVKDFINDLGWRADYNWDEDPERRAMKETYGPKIDNALKISGDGRAVSLHPSLANLHVDGAGARVQAVQNQILDVWEKNRDQIYIQGGEASPVTGGLQIVFCDKGTPNKDDRFSVYQGLKDELVKSGMDAQRIQFIHDWDHDRDALFRDCRNGHVDVLIGSTEKLGTGANIQARAVALHHVDVPWRPADLEQREGRVIRQGNLNKRVEIFNYIASGTFDAVQWQTLARKAKFISQFLSADRSIRRIESIEDSGAQAAAHNKAIATGDPRYVELMELETRERELVSLHSEWKAKGSSVRFQRTVEESAVKRLTSEVSAFDHVFEGAAQWVATDPEQRAWTDLKTGQYFEDRKQAAEHVGSTVVDMFGRRTLEPTPLISIGGVDFHAWYYVPTSSVVISPLGSDGFAGREIQLKADDLFNDQTDAPRRNLRILTRVENRVKSIPEDLNKTMASLESSKLRLAKLESFVATDFEHTDELSSVVRQRESLQRALAAVSESQAAKQLQRERDARNDEHGREPGWTLRLNPSPGYADMVEDRSQREVIYHAQRDTLEAQYNAGTLTVDELSAGLQQLNSGSVIDNDSAQKESEAPVGVVSDVVAHTPNTSLLDVLGMDTSTIAPMGTVVKPLEDQVVLSEQEKDNSQFM</sequence>
<dbReference type="Pfam" id="PF00271">
    <property type="entry name" value="Helicase_C"/>
    <property type="match status" value="1"/>
</dbReference>
<dbReference type="InterPro" id="IPR027417">
    <property type="entry name" value="P-loop_NTPase"/>
</dbReference>
<dbReference type="eggNOG" id="COG0827">
    <property type="taxonomic scope" value="Bacteria"/>
</dbReference>
<dbReference type="CDD" id="cd02440">
    <property type="entry name" value="AdoMet_MTases"/>
    <property type="match status" value="1"/>
</dbReference>
<protein>
    <recommendedName>
        <fullName evidence="6">Helicase</fullName>
    </recommendedName>
</protein>
<dbReference type="InterPro" id="IPR006935">
    <property type="entry name" value="Helicase/UvrB_N"/>
</dbReference>
<dbReference type="eggNOG" id="COG4646">
    <property type="taxonomic scope" value="Bacteria"/>
</dbReference>
<dbReference type="InterPro" id="IPR014001">
    <property type="entry name" value="Helicase_ATP-bd"/>
</dbReference>
<dbReference type="KEGG" id="ccn:H924_03795"/>
<organism evidence="4 5">
    <name type="scientific">Corynebacterium callunae DSM 20147</name>
    <dbReference type="NCBI Taxonomy" id="1121353"/>
    <lineage>
        <taxon>Bacteria</taxon>
        <taxon>Bacillati</taxon>
        <taxon>Actinomycetota</taxon>
        <taxon>Actinomycetes</taxon>
        <taxon>Mycobacteriales</taxon>
        <taxon>Corynebacteriaceae</taxon>
        <taxon>Corynebacterium</taxon>
    </lineage>
</organism>
<evidence type="ECO:0000259" key="2">
    <source>
        <dbReference type="PROSITE" id="PS51192"/>
    </source>
</evidence>
<dbReference type="Proteomes" id="UP000011760">
    <property type="component" value="Chromosome"/>
</dbReference>
<dbReference type="InterPro" id="IPR052933">
    <property type="entry name" value="DNA_Protect_Modify"/>
</dbReference>
<dbReference type="Gene3D" id="3.40.50.150">
    <property type="entry name" value="Vaccinia Virus protein VP39"/>
    <property type="match status" value="1"/>
</dbReference>
<dbReference type="Gene3D" id="3.40.50.300">
    <property type="entry name" value="P-loop containing nucleotide triphosphate hydrolases"/>
    <property type="match status" value="2"/>
</dbReference>
<name>M1UDX8_9CORY</name>
<evidence type="ECO:0008006" key="6">
    <source>
        <dbReference type="Google" id="ProtNLM"/>
    </source>
</evidence>
<dbReference type="SUPFAM" id="SSF52540">
    <property type="entry name" value="P-loop containing nucleoside triphosphate hydrolases"/>
    <property type="match status" value="2"/>
</dbReference>
<dbReference type="SMART" id="SM00487">
    <property type="entry name" value="DEXDc"/>
    <property type="match status" value="1"/>
</dbReference>
<dbReference type="EMBL" id="CP004354">
    <property type="protein sequence ID" value="AGG66205.1"/>
    <property type="molecule type" value="Genomic_DNA"/>
</dbReference>
<evidence type="ECO:0000256" key="1">
    <source>
        <dbReference type="SAM" id="MobiDB-lite"/>
    </source>
</evidence>
<accession>M1UDX8</accession>
<reference evidence="4 5" key="1">
    <citation type="submission" date="2013-02" db="EMBL/GenBank/DDBJ databases">
        <title>The complete genome sequence of Corynebacterium callunae DSM 20147.</title>
        <authorList>
            <person name="Ruckert C."/>
            <person name="Albersmeier A."/>
            <person name="Kalinowski J."/>
        </authorList>
    </citation>
    <scope>NUCLEOTIDE SEQUENCE [LARGE SCALE GENOMIC DNA]</scope>
    <source>
        <strain evidence="4 5">DSM 20147</strain>
    </source>
</reference>
<feature type="region of interest" description="Disordered" evidence="1">
    <location>
        <begin position="1685"/>
        <end position="1718"/>
    </location>
</feature>
<dbReference type="eggNOG" id="COG0553">
    <property type="taxonomic scope" value="Bacteria"/>
</dbReference>
<evidence type="ECO:0000313" key="4">
    <source>
        <dbReference type="EMBL" id="AGG66205.1"/>
    </source>
</evidence>
<proteinExistence type="predicted"/>
<evidence type="ECO:0000259" key="3">
    <source>
        <dbReference type="PROSITE" id="PS51194"/>
    </source>
</evidence>
<dbReference type="InterPro" id="IPR001650">
    <property type="entry name" value="Helicase_C-like"/>
</dbReference>
<feature type="domain" description="Helicase C-terminal" evidence="3">
    <location>
        <begin position="1270"/>
        <end position="1468"/>
    </location>
</feature>
<dbReference type="RefSeq" id="WP_015650643.1">
    <property type="nucleotide sequence ID" value="NC_020506.1"/>
</dbReference>
<dbReference type="Pfam" id="PF04851">
    <property type="entry name" value="ResIII"/>
    <property type="match status" value="1"/>
</dbReference>
<feature type="compositionally biased region" description="Basic and acidic residues" evidence="1">
    <location>
        <begin position="1693"/>
        <end position="1707"/>
    </location>
</feature>
<dbReference type="PATRIC" id="fig|1121353.3.peg.780"/>
<dbReference type="PROSITE" id="PS51194">
    <property type="entry name" value="HELICASE_CTER"/>
    <property type="match status" value="1"/>
</dbReference>
<dbReference type="PROSITE" id="PS51192">
    <property type="entry name" value="HELICASE_ATP_BIND_1"/>
    <property type="match status" value="1"/>
</dbReference>
<dbReference type="OrthoDB" id="9814088at2"/>
<dbReference type="PANTHER" id="PTHR41313">
    <property type="entry name" value="ADENINE-SPECIFIC METHYLTRANSFERASE"/>
    <property type="match status" value="1"/>
</dbReference>
<evidence type="ECO:0000313" key="5">
    <source>
        <dbReference type="Proteomes" id="UP000011760"/>
    </source>
</evidence>
<dbReference type="PRINTS" id="PR00507">
    <property type="entry name" value="N12N6MTFRASE"/>
</dbReference>
<dbReference type="GO" id="GO:0005524">
    <property type="term" value="F:ATP binding"/>
    <property type="evidence" value="ECO:0007669"/>
    <property type="project" value="InterPro"/>
</dbReference>
<dbReference type="GO" id="GO:0003677">
    <property type="term" value="F:DNA binding"/>
    <property type="evidence" value="ECO:0007669"/>
    <property type="project" value="InterPro"/>
</dbReference>
<dbReference type="HOGENOM" id="CLU_000181_8_6_11"/>
<dbReference type="InterPro" id="IPR029063">
    <property type="entry name" value="SAM-dependent_MTases_sf"/>
</dbReference>
<dbReference type="STRING" id="1121353.H924_03795"/>